<dbReference type="Proteomes" id="UP000796880">
    <property type="component" value="Unassembled WGS sequence"/>
</dbReference>
<evidence type="ECO:0000313" key="1">
    <source>
        <dbReference type="EMBL" id="KAF3445073.1"/>
    </source>
</evidence>
<organism evidence="1 2">
    <name type="scientific">Rhamnella rubrinervis</name>
    <dbReference type="NCBI Taxonomy" id="2594499"/>
    <lineage>
        <taxon>Eukaryota</taxon>
        <taxon>Viridiplantae</taxon>
        <taxon>Streptophyta</taxon>
        <taxon>Embryophyta</taxon>
        <taxon>Tracheophyta</taxon>
        <taxon>Spermatophyta</taxon>
        <taxon>Magnoliopsida</taxon>
        <taxon>eudicotyledons</taxon>
        <taxon>Gunneridae</taxon>
        <taxon>Pentapetalae</taxon>
        <taxon>rosids</taxon>
        <taxon>fabids</taxon>
        <taxon>Rosales</taxon>
        <taxon>Rhamnaceae</taxon>
        <taxon>rhamnoid group</taxon>
        <taxon>Rhamneae</taxon>
        <taxon>Rhamnella</taxon>
    </lineage>
</organism>
<sequence>MMISLRSDIEVDNDDQQFEELGVDVDINEAIEVNVVSQGYVTTVPLVEEGYTPVDVPIGFNSYVPYDSIRYKPRKLHLILRENLGYKSVTKGLEGKENALNSIGACLDGNEQVYPLALVLRPENESHTLVLRGGLKRHMVKLRILCLLLIDIKV</sequence>
<comment type="caution">
    <text evidence="1">The sequence shown here is derived from an EMBL/GenBank/DDBJ whole genome shotgun (WGS) entry which is preliminary data.</text>
</comment>
<accession>A0A8K0MGR3</accession>
<dbReference type="EMBL" id="VOIH02000006">
    <property type="protein sequence ID" value="KAF3445073.1"/>
    <property type="molecule type" value="Genomic_DNA"/>
</dbReference>
<protein>
    <submittedName>
        <fullName evidence="1">Uncharacterized protein</fullName>
    </submittedName>
</protein>
<proteinExistence type="predicted"/>
<name>A0A8K0MGR3_9ROSA</name>
<dbReference type="AlphaFoldDB" id="A0A8K0MGR3"/>
<reference evidence="1" key="1">
    <citation type="submission" date="2020-03" db="EMBL/GenBank/DDBJ databases">
        <title>A high-quality chromosome-level genome assembly of a woody plant with both climbing and erect habits, Rhamnella rubrinervis.</title>
        <authorList>
            <person name="Lu Z."/>
            <person name="Yang Y."/>
            <person name="Zhu X."/>
            <person name="Sun Y."/>
        </authorList>
    </citation>
    <scope>NUCLEOTIDE SEQUENCE</scope>
    <source>
        <strain evidence="1">BYM</strain>
        <tissue evidence="1">Leaf</tissue>
    </source>
</reference>
<gene>
    <name evidence="1" type="ORF">FNV43_RR14766</name>
</gene>
<evidence type="ECO:0000313" key="2">
    <source>
        <dbReference type="Proteomes" id="UP000796880"/>
    </source>
</evidence>
<keyword evidence="2" id="KW-1185">Reference proteome</keyword>